<dbReference type="SUPFAM" id="SSF81324">
    <property type="entry name" value="Voltage-gated potassium channels"/>
    <property type="match status" value="2"/>
</dbReference>
<dbReference type="InterPro" id="IPR003280">
    <property type="entry name" value="2pore_dom_K_chnl"/>
</dbReference>
<evidence type="ECO:0000256" key="11">
    <source>
        <dbReference type="SAM" id="Phobius"/>
    </source>
</evidence>
<feature type="compositionally biased region" description="Polar residues" evidence="10">
    <location>
        <begin position="1"/>
        <end position="11"/>
    </location>
</feature>
<feature type="transmembrane region" description="Helical" evidence="11">
    <location>
        <begin position="252"/>
        <end position="270"/>
    </location>
</feature>
<evidence type="ECO:0000256" key="8">
    <source>
        <dbReference type="RuleBase" id="RU003857"/>
    </source>
</evidence>
<sequence length="1006" mass="113816">MSTLLSTTNESRANDDQQNDNRDEDITGHSYARPSGTHNNNEDQDEVLDELDDDDDGSTERSMTLMSSFSKSSPTWWTRFKEFLYPSTDEDDLSVSPNYRYTPIISGVVIPFSILLEIPGLTEHWYIRTVGNKTVETQPNPALLDVGLGLSMGCALIANIALIIRFLEKRVKTMTLICVVFLTIHDVINITAVTIFGVEHRFDDGFTYGQSFWMTVCSTVASTVTNATLIFDLVRTPDFANSGSGLTRKQRSLIIIVIVLLCYIAFGALIHCVMTDLNFIDALYFTVCSIETIGFGDIAVTSAGAKVFTCIYSILGIVNLALAVSLTRETVIEALEASYRQRMNNVRARRKVARWARRVGRRWMGAVTWRLRESGKAVWVWNDEYLVEDEDSHEGDEDYGRLRKARLRIVKTYRILRRSILYLIDRVLPYQGTWEPSDKSPLWDIPHPHGMHLNLEALMESQLEAAAMEAGVPLSDLVPKGFWERREKKRKKERERREKKEKERRNREKGKNRDTGADEEKEPLSRHSPVSSHPTSPSNSSNVTRPSTVRSSSFDQWQFSWFNRLKRIQRAIDPDEVPLTHARLGRMVGVLGSFGIAFSMGRGKEVKCDPSSINTNVNTGAIGGPNSVGPHSNHAGDFDFNYDAAYRQKKLKEEAEEEERKAFIARLVVVWTLFLVFWMVGSGIFMVTENWSFGNALYFCVIAFTTIGYGDFSPHSPAGRSVFVVWALLGVATMTILISVVAEAYTTRYQTVIKSNNKTRELFERAVAGYRTREREKTTNKFEHKNRDELYKQLGAGSSSGIEGLPQNFDVEHRVGVSGSNLQPQPSQGIHSSVQPHHEHHKLQGSFEKLEQLPREILQHARSFQEHIQYFVHGGVHQSHSQNHTQREKEVSVGGKTGILGIVQEASQPSRERQDMPEGLRELLDDILLVDSGVLAATRGLSERLQRLRRIEKEILSDSEARQVLLALSVERTLKKMIEASEEAIELLEEKDKIIRNQGHESSSDI</sequence>
<evidence type="ECO:0000256" key="3">
    <source>
        <dbReference type="ARBA" id="ARBA00022692"/>
    </source>
</evidence>
<keyword evidence="5 8" id="KW-0406">Ion transport</keyword>
<dbReference type="EMBL" id="JBANRG010000071">
    <property type="protein sequence ID" value="KAK7439790.1"/>
    <property type="molecule type" value="Genomic_DNA"/>
</dbReference>
<keyword evidence="4 11" id="KW-1133">Transmembrane helix</keyword>
<feature type="transmembrane region" description="Helical" evidence="11">
    <location>
        <begin position="176"/>
        <end position="198"/>
    </location>
</feature>
<dbReference type="PANTHER" id="PTHR11003:SF342">
    <property type="entry name" value="OUTWARD-RECTIFIER POTASSIUM CHANNEL TOK1"/>
    <property type="match status" value="1"/>
</dbReference>
<evidence type="ECO:0000256" key="10">
    <source>
        <dbReference type="SAM" id="MobiDB-lite"/>
    </source>
</evidence>
<keyword evidence="14" id="KW-1185">Reference proteome</keyword>
<feature type="compositionally biased region" description="Low complexity" evidence="10">
    <location>
        <begin position="526"/>
        <end position="549"/>
    </location>
</feature>
<evidence type="ECO:0000256" key="4">
    <source>
        <dbReference type="ARBA" id="ARBA00022989"/>
    </source>
</evidence>
<feature type="coiled-coil region" evidence="9">
    <location>
        <begin position="970"/>
        <end position="998"/>
    </location>
</feature>
<evidence type="ECO:0000259" key="12">
    <source>
        <dbReference type="Pfam" id="PF07885"/>
    </source>
</evidence>
<evidence type="ECO:0000313" key="14">
    <source>
        <dbReference type="Proteomes" id="UP001498398"/>
    </source>
</evidence>
<comment type="similarity">
    <text evidence="8">Belongs to the two pore domain potassium channel (TC 1.A.1.8) family.</text>
</comment>
<feature type="compositionally biased region" description="Basic and acidic residues" evidence="10">
    <location>
        <begin position="12"/>
        <end position="27"/>
    </location>
</feature>
<keyword evidence="9" id="KW-0175">Coiled coil</keyword>
<evidence type="ECO:0000256" key="1">
    <source>
        <dbReference type="ARBA" id="ARBA00004141"/>
    </source>
</evidence>
<evidence type="ECO:0000256" key="2">
    <source>
        <dbReference type="ARBA" id="ARBA00022448"/>
    </source>
</evidence>
<feature type="transmembrane region" description="Helical" evidence="11">
    <location>
        <begin position="142"/>
        <end position="164"/>
    </location>
</feature>
<feature type="transmembrane region" description="Helical" evidence="11">
    <location>
        <begin position="663"/>
        <end position="685"/>
    </location>
</feature>
<reference evidence="13 14" key="1">
    <citation type="submission" date="2024-01" db="EMBL/GenBank/DDBJ databases">
        <title>A draft genome for the cacao thread blight pathogen Marasmiellus scandens.</title>
        <authorList>
            <person name="Baruah I.K."/>
            <person name="Leung J."/>
            <person name="Bukari Y."/>
            <person name="Amoako-Attah I."/>
            <person name="Meinhardt L.W."/>
            <person name="Bailey B.A."/>
            <person name="Cohen S.P."/>
        </authorList>
    </citation>
    <scope>NUCLEOTIDE SEQUENCE [LARGE SCALE GENOMIC DNA]</scope>
    <source>
        <strain evidence="13 14">GH-19</strain>
    </source>
</reference>
<evidence type="ECO:0000256" key="7">
    <source>
        <dbReference type="ARBA" id="ARBA00023303"/>
    </source>
</evidence>
<name>A0ABR1IS29_9AGAR</name>
<evidence type="ECO:0000256" key="5">
    <source>
        <dbReference type="ARBA" id="ARBA00023065"/>
    </source>
</evidence>
<proteinExistence type="inferred from homology"/>
<feature type="transmembrane region" description="Helical" evidence="11">
    <location>
        <begin position="691"/>
        <end position="710"/>
    </location>
</feature>
<evidence type="ECO:0000256" key="9">
    <source>
        <dbReference type="SAM" id="Coils"/>
    </source>
</evidence>
<dbReference type="InterPro" id="IPR013099">
    <property type="entry name" value="K_chnl_dom"/>
</dbReference>
<feature type="region of interest" description="Disordered" evidence="10">
    <location>
        <begin position="487"/>
        <end position="549"/>
    </location>
</feature>
<dbReference type="Pfam" id="PF07885">
    <property type="entry name" value="Ion_trans_2"/>
    <property type="match status" value="2"/>
</dbReference>
<dbReference type="GO" id="GO:0034220">
    <property type="term" value="P:monoatomic ion transmembrane transport"/>
    <property type="evidence" value="ECO:0007669"/>
    <property type="project" value="UniProtKB-KW"/>
</dbReference>
<keyword evidence="7 8" id="KW-0407">Ion channel</keyword>
<feature type="domain" description="Potassium channel" evidence="12">
    <location>
        <begin position="258"/>
        <end position="331"/>
    </location>
</feature>
<feature type="compositionally biased region" description="Acidic residues" evidence="10">
    <location>
        <begin position="42"/>
        <end position="57"/>
    </location>
</feature>
<keyword evidence="6 11" id="KW-0472">Membrane</keyword>
<accession>A0ABR1IS29</accession>
<keyword evidence="2 8" id="KW-0813">Transport</keyword>
<comment type="subcellular location">
    <subcellularLocation>
        <location evidence="1">Membrane</location>
        <topology evidence="1">Multi-pass membrane protein</topology>
    </subcellularLocation>
</comment>
<evidence type="ECO:0000256" key="6">
    <source>
        <dbReference type="ARBA" id="ARBA00023136"/>
    </source>
</evidence>
<dbReference type="PANTHER" id="PTHR11003">
    <property type="entry name" value="POTASSIUM CHANNEL, SUBFAMILY K"/>
    <property type="match status" value="1"/>
</dbReference>
<organism evidence="13 14">
    <name type="scientific">Marasmiellus scandens</name>
    <dbReference type="NCBI Taxonomy" id="2682957"/>
    <lineage>
        <taxon>Eukaryota</taxon>
        <taxon>Fungi</taxon>
        <taxon>Dikarya</taxon>
        <taxon>Basidiomycota</taxon>
        <taxon>Agaricomycotina</taxon>
        <taxon>Agaricomycetes</taxon>
        <taxon>Agaricomycetidae</taxon>
        <taxon>Agaricales</taxon>
        <taxon>Marasmiineae</taxon>
        <taxon>Omphalotaceae</taxon>
        <taxon>Marasmiellus</taxon>
    </lineage>
</organism>
<protein>
    <submittedName>
        <fullName evidence="13">Potassium channel</fullName>
    </submittedName>
</protein>
<evidence type="ECO:0000313" key="13">
    <source>
        <dbReference type="EMBL" id="KAK7439790.1"/>
    </source>
</evidence>
<feature type="transmembrane region" description="Helical" evidence="11">
    <location>
        <begin position="104"/>
        <end position="122"/>
    </location>
</feature>
<comment type="caution">
    <text evidence="13">The sequence shown here is derived from an EMBL/GenBank/DDBJ whole genome shotgun (WGS) entry which is preliminary data.</text>
</comment>
<feature type="domain" description="Potassium channel" evidence="12">
    <location>
        <begin position="674"/>
        <end position="745"/>
    </location>
</feature>
<feature type="region of interest" description="Disordered" evidence="10">
    <location>
        <begin position="1"/>
        <end position="66"/>
    </location>
</feature>
<dbReference type="Proteomes" id="UP001498398">
    <property type="component" value="Unassembled WGS sequence"/>
</dbReference>
<keyword evidence="3 8" id="KW-0812">Transmembrane</keyword>
<feature type="transmembrane region" description="Helical" evidence="11">
    <location>
        <begin position="210"/>
        <end position="231"/>
    </location>
</feature>
<dbReference type="Gene3D" id="1.10.287.70">
    <property type="match status" value="2"/>
</dbReference>
<dbReference type="PRINTS" id="PR01333">
    <property type="entry name" value="2POREKCHANEL"/>
</dbReference>
<feature type="transmembrane region" description="Helical" evidence="11">
    <location>
        <begin position="722"/>
        <end position="742"/>
    </location>
</feature>
<feature type="compositionally biased region" description="Basic and acidic residues" evidence="10">
    <location>
        <begin position="495"/>
        <end position="525"/>
    </location>
</feature>
<gene>
    <name evidence="13" type="primary">TOK1</name>
    <name evidence="13" type="ORF">VKT23_017365</name>
</gene>